<protein>
    <recommendedName>
        <fullName evidence="1">GP-PDE domain-containing protein</fullName>
    </recommendedName>
</protein>
<feature type="domain" description="GP-PDE" evidence="1">
    <location>
        <begin position="9"/>
        <end position="239"/>
    </location>
</feature>
<sequence>MGSFYTSNPMMIAHRGTTKNFPENTIEAYSESIKLGYGGIELDVLSSKDGILYCSHNHQLERETSAGGYINEMESSELDKIKTGAHSHPNNQKPMPRLENAIKQLPNNIRLNIEIKFLRPLDFSTISILRKMILKKQIKQSILISSFNPFIVFYARWFIPNIKTGYLVETIDMIKWMHLAHPDCLHPRADLLNNNLIDSCNKRNMSINAWTVNSESAINYCKHLGVAGIITDRADNQLI</sequence>
<dbReference type="SUPFAM" id="SSF51695">
    <property type="entry name" value="PLC-like phosphodiesterases"/>
    <property type="match status" value="1"/>
</dbReference>
<dbReference type="GO" id="GO:0006629">
    <property type="term" value="P:lipid metabolic process"/>
    <property type="evidence" value="ECO:0007669"/>
    <property type="project" value="InterPro"/>
</dbReference>
<proteinExistence type="predicted"/>
<organism evidence="2">
    <name type="scientific">marine metagenome</name>
    <dbReference type="NCBI Taxonomy" id="408172"/>
    <lineage>
        <taxon>unclassified sequences</taxon>
        <taxon>metagenomes</taxon>
        <taxon>ecological metagenomes</taxon>
    </lineage>
</organism>
<evidence type="ECO:0000313" key="2">
    <source>
        <dbReference type="EMBL" id="SVA58186.1"/>
    </source>
</evidence>
<dbReference type="PROSITE" id="PS51704">
    <property type="entry name" value="GP_PDE"/>
    <property type="match status" value="1"/>
</dbReference>
<gene>
    <name evidence="2" type="ORF">METZ01_LOCUS111040</name>
</gene>
<dbReference type="Pfam" id="PF03009">
    <property type="entry name" value="GDPD"/>
    <property type="match status" value="1"/>
</dbReference>
<dbReference type="EMBL" id="UINC01013473">
    <property type="protein sequence ID" value="SVA58186.1"/>
    <property type="molecule type" value="Genomic_DNA"/>
</dbReference>
<reference evidence="2" key="1">
    <citation type="submission" date="2018-05" db="EMBL/GenBank/DDBJ databases">
        <authorList>
            <person name="Lanie J.A."/>
            <person name="Ng W.-L."/>
            <person name="Kazmierczak K.M."/>
            <person name="Andrzejewski T.M."/>
            <person name="Davidsen T.M."/>
            <person name="Wayne K.J."/>
            <person name="Tettelin H."/>
            <person name="Glass J.I."/>
            <person name="Rusch D."/>
            <person name="Podicherti R."/>
            <person name="Tsui H.-C.T."/>
            <person name="Winkler M.E."/>
        </authorList>
    </citation>
    <scope>NUCLEOTIDE SEQUENCE</scope>
</reference>
<evidence type="ECO:0000259" key="1">
    <source>
        <dbReference type="PROSITE" id="PS51704"/>
    </source>
</evidence>
<dbReference type="CDD" id="cd08556">
    <property type="entry name" value="GDPD"/>
    <property type="match status" value="1"/>
</dbReference>
<dbReference type="Gene3D" id="3.20.20.190">
    <property type="entry name" value="Phosphatidylinositol (PI) phosphodiesterase"/>
    <property type="match status" value="1"/>
</dbReference>
<name>A0A381X077_9ZZZZ</name>
<dbReference type="PANTHER" id="PTHR46211">
    <property type="entry name" value="GLYCEROPHOSPHORYL DIESTER PHOSPHODIESTERASE"/>
    <property type="match status" value="1"/>
</dbReference>
<dbReference type="GO" id="GO:0008081">
    <property type="term" value="F:phosphoric diester hydrolase activity"/>
    <property type="evidence" value="ECO:0007669"/>
    <property type="project" value="InterPro"/>
</dbReference>
<dbReference type="InterPro" id="IPR030395">
    <property type="entry name" value="GP_PDE_dom"/>
</dbReference>
<dbReference type="PANTHER" id="PTHR46211:SF1">
    <property type="entry name" value="GLYCEROPHOSPHODIESTER PHOSPHODIESTERASE, CYTOPLASMIC"/>
    <property type="match status" value="1"/>
</dbReference>
<dbReference type="InterPro" id="IPR017946">
    <property type="entry name" value="PLC-like_Pdiesterase_TIM-brl"/>
</dbReference>
<dbReference type="AlphaFoldDB" id="A0A381X077"/>
<accession>A0A381X077</accession>